<sequence>MSVCNFSSHSIRCETFPPYFSFVLAMSAQYDLSIKLWCPFLQANTWQDIESVFCSCLSKINMHSMNYILIWETFIENLLDAQTTDKILPKLQEGIQNLSISLNYLNARHTKVHSDVMPYLRNFFLGKIKLYIFTES</sequence>
<dbReference type="AlphaFoldDB" id="A0A2D4HHH7"/>
<reference evidence="1" key="2">
    <citation type="submission" date="2017-11" db="EMBL/GenBank/DDBJ databases">
        <title>Coralsnake Venomics: Analyses of Venom Gland Transcriptomes and Proteomes of Six Brazilian Taxa.</title>
        <authorList>
            <person name="Aird S.D."/>
            <person name="Jorge da Silva N."/>
            <person name="Qiu L."/>
            <person name="Villar-Briones A."/>
            <person name="Aparecida-Saddi V."/>
            <person name="Campos-Telles M.P."/>
            <person name="Grau M."/>
            <person name="Mikheyev A.S."/>
        </authorList>
    </citation>
    <scope>NUCLEOTIDE SEQUENCE</scope>
    <source>
        <tissue evidence="1">Venom_gland</tissue>
    </source>
</reference>
<organism evidence="1">
    <name type="scientific">Micrurus lemniscatus lemniscatus</name>
    <dbReference type="NCBI Taxonomy" id="129467"/>
    <lineage>
        <taxon>Eukaryota</taxon>
        <taxon>Metazoa</taxon>
        <taxon>Chordata</taxon>
        <taxon>Craniata</taxon>
        <taxon>Vertebrata</taxon>
        <taxon>Euteleostomi</taxon>
        <taxon>Lepidosauria</taxon>
        <taxon>Squamata</taxon>
        <taxon>Bifurcata</taxon>
        <taxon>Unidentata</taxon>
        <taxon>Episquamata</taxon>
        <taxon>Toxicofera</taxon>
        <taxon>Serpentes</taxon>
        <taxon>Colubroidea</taxon>
        <taxon>Elapidae</taxon>
        <taxon>Elapinae</taxon>
        <taxon>Micrurus</taxon>
    </lineage>
</organism>
<name>A0A2D4HHH7_MICLE</name>
<reference evidence="1" key="1">
    <citation type="submission" date="2017-07" db="EMBL/GenBank/DDBJ databases">
        <authorList>
            <person name="Mikheyev A."/>
            <person name="Grau M."/>
        </authorList>
    </citation>
    <scope>NUCLEOTIDE SEQUENCE</scope>
    <source>
        <tissue evidence="1">Venom_gland</tissue>
    </source>
</reference>
<proteinExistence type="predicted"/>
<evidence type="ECO:0000313" key="1">
    <source>
        <dbReference type="EMBL" id="LAA71414.1"/>
    </source>
</evidence>
<dbReference type="EMBL" id="IACK01030138">
    <property type="protein sequence ID" value="LAA71414.1"/>
    <property type="molecule type" value="Transcribed_RNA"/>
</dbReference>
<accession>A0A2D4HHH7</accession>
<protein>
    <submittedName>
        <fullName evidence="1">Uncharacterized protein</fullName>
    </submittedName>
</protein>